<reference evidence="3" key="1">
    <citation type="journal article" date="2020" name="Genome Biol.">
        <title>Gamete binning: chromosome-level and haplotype-resolved genome assembly enabled by high-throughput single-cell sequencing of gamete genomes.</title>
        <authorList>
            <person name="Campoy J.A."/>
            <person name="Sun H."/>
            <person name="Goel M."/>
            <person name="Jiao W.-B."/>
            <person name="Folz-Donahue K."/>
            <person name="Wang N."/>
            <person name="Rubio M."/>
            <person name="Liu C."/>
            <person name="Kukat C."/>
            <person name="Ruiz D."/>
            <person name="Huettel B."/>
            <person name="Schneeberger K."/>
        </authorList>
    </citation>
    <scope>NUCLEOTIDE SEQUENCE [LARGE SCALE GENOMIC DNA]</scope>
    <source>
        <strain evidence="3">cv. Rojo Pasion</strain>
    </source>
</reference>
<evidence type="ECO:0000313" key="3">
    <source>
        <dbReference type="Proteomes" id="UP000507245"/>
    </source>
</evidence>
<dbReference type="Proteomes" id="UP000507245">
    <property type="component" value="Unassembled WGS sequence"/>
</dbReference>
<dbReference type="AlphaFoldDB" id="A0A6J5VZX6"/>
<evidence type="ECO:0000313" key="2">
    <source>
        <dbReference type="EMBL" id="CAB4293541.1"/>
    </source>
</evidence>
<organism evidence="2 3">
    <name type="scientific">Prunus armeniaca</name>
    <name type="common">Apricot</name>
    <name type="synonym">Armeniaca vulgaris</name>
    <dbReference type="NCBI Taxonomy" id="36596"/>
    <lineage>
        <taxon>Eukaryota</taxon>
        <taxon>Viridiplantae</taxon>
        <taxon>Streptophyta</taxon>
        <taxon>Embryophyta</taxon>
        <taxon>Tracheophyta</taxon>
        <taxon>Spermatophyta</taxon>
        <taxon>Magnoliopsida</taxon>
        <taxon>eudicotyledons</taxon>
        <taxon>Gunneridae</taxon>
        <taxon>Pentapetalae</taxon>
        <taxon>rosids</taxon>
        <taxon>fabids</taxon>
        <taxon>Rosales</taxon>
        <taxon>Rosaceae</taxon>
        <taxon>Amygdaloideae</taxon>
        <taxon>Amygdaleae</taxon>
        <taxon>Prunus</taxon>
    </lineage>
</organism>
<evidence type="ECO:0000256" key="1">
    <source>
        <dbReference type="SAM" id="MobiDB-lite"/>
    </source>
</evidence>
<sequence length="171" mass="19374">MEEVAKRLLSKKRKEFLECCRLRNVWPILLMDRWLDVRFPEFRLDSVVVSPVPTHPESCCCCCCGWLLQQQLVLHRHRGPEPGGSLLWGRGEEGQPHSRNDAIASSTFNQDEPDHHNFSLAMVRSYVGEDMANELLMGGGSRGCYGAVRLGVKLFGELTFMVPPQGSFRDL</sequence>
<gene>
    <name evidence="2" type="ORF">ORAREDHAP_LOCUS2488</name>
</gene>
<feature type="compositionally biased region" description="Basic and acidic residues" evidence="1">
    <location>
        <begin position="90"/>
        <end position="100"/>
    </location>
</feature>
<accession>A0A6J5VZX6</accession>
<name>A0A6J5VZX6_PRUAR</name>
<proteinExistence type="predicted"/>
<protein>
    <submittedName>
        <fullName evidence="2">Uncharacterized protein</fullName>
    </submittedName>
</protein>
<feature type="region of interest" description="Disordered" evidence="1">
    <location>
        <begin position="85"/>
        <end position="112"/>
    </location>
</feature>
<dbReference type="EMBL" id="CAEKKB010000001">
    <property type="protein sequence ID" value="CAB4293541.1"/>
    <property type="molecule type" value="Genomic_DNA"/>
</dbReference>
<keyword evidence="3" id="KW-1185">Reference proteome</keyword>